<evidence type="ECO:0000256" key="1">
    <source>
        <dbReference type="SAM" id="Phobius"/>
    </source>
</evidence>
<dbReference type="AlphaFoldDB" id="A0AAD6M8M1"/>
<accession>A0AAD6M8M1</accession>
<keyword evidence="1" id="KW-0812">Transmembrane</keyword>
<proteinExistence type="predicted"/>
<dbReference type="Proteomes" id="UP001164929">
    <property type="component" value="Chromosome 11"/>
</dbReference>
<reference evidence="2" key="1">
    <citation type="journal article" date="2023" name="Mol. Ecol. Resour.">
        <title>Chromosome-level genome assembly of a triploid poplar Populus alba 'Berolinensis'.</title>
        <authorList>
            <person name="Chen S."/>
            <person name="Yu Y."/>
            <person name="Wang X."/>
            <person name="Wang S."/>
            <person name="Zhang T."/>
            <person name="Zhou Y."/>
            <person name="He R."/>
            <person name="Meng N."/>
            <person name="Wang Y."/>
            <person name="Liu W."/>
            <person name="Liu Z."/>
            <person name="Liu J."/>
            <person name="Guo Q."/>
            <person name="Huang H."/>
            <person name="Sederoff R.R."/>
            <person name="Wang G."/>
            <person name="Qu G."/>
            <person name="Chen S."/>
        </authorList>
    </citation>
    <scope>NUCLEOTIDE SEQUENCE</scope>
    <source>
        <strain evidence="2">SC-2020</strain>
    </source>
</reference>
<organism evidence="2 3">
    <name type="scientific">Populus alba x Populus x berolinensis</name>
    <dbReference type="NCBI Taxonomy" id="444605"/>
    <lineage>
        <taxon>Eukaryota</taxon>
        <taxon>Viridiplantae</taxon>
        <taxon>Streptophyta</taxon>
        <taxon>Embryophyta</taxon>
        <taxon>Tracheophyta</taxon>
        <taxon>Spermatophyta</taxon>
        <taxon>Magnoliopsida</taxon>
        <taxon>eudicotyledons</taxon>
        <taxon>Gunneridae</taxon>
        <taxon>Pentapetalae</taxon>
        <taxon>rosids</taxon>
        <taxon>fabids</taxon>
        <taxon>Malpighiales</taxon>
        <taxon>Salicaceae</taxon>
        <taxon>Saliceae</taxon>
        <taxon>Populus</taxon>
    </lineage>
</organism>
<keyword evidence="1" id="KW-1133">Transmembrane helix</keyword>
<keyword evidence="1" id="KW-0472">Membrane</keyword>
<comment type="caution">
    <text evidence="2">The sequence shown here is derived from an EMBL/GenBank/DDBJ whole genome shotgun (WGS) entry which is preliminary data.</text>
</comment>
<feature type="transmembrane region" description="Helical" evidence="1">
    <location>
        <begin position="69"/>
        <end position="88"/>
    </location>
</feature>
<sequence>MSKEVFRINFGFHFYQSFKVALEVLETPSTCFCEACATLLVHPQIKIPVIDICSPWRHMRCHVIVNSPTPIYMFCCIFFSIIPVGQVLDHEQVTLSMRKRCLGFWNCAHLSTIRSPQYAWRIFFEQQFP</sequence>
<protein>
    <submittedName>
        <fullName evidence="2">Uncharacterized protein</fullName>
    </submittedName>
</protein>
<gene>
    <name evidence="2" type="ORF">NC653_028308</name>
</gene>
<keyword evidence="3" id="KW-1185">Reference proteome</keyword>
<evidence type="ECO:0000313" key="2">
    <source>
        <dbReference type="EMBL" id="KAJ6980460.1"/>
    </source>
</evidence>
<dbReference type="EMBL" id="JAQIZT010000011">
    <property type="protein sequence ID" value="KAJ6980460.1"/>
    <property type="molecule type" value="Genomic_DNA"/>
</dbReference>
<name>A0AAD6M8M1_9ROSI</name>
<evidence type="ECO:0000313" key="3">
    <source>
        <dbReference type="Proteomes" id="UP001164929"/>
    </source>
</evidence>